<protein>
    <submittedName>
        <fullName evidence="2">Transmembrane domain-containing protein</fullName>
    </submittedName>
    <submittedName>
        <fullName evidence="3">Transmembrane_domain-containing protein</fullName>
    </submittedName>
</protein>
<dbReference type="Proteomes" id="UP001642409">
    <property type="component" value="Unassembled WGS sequence"/>
</dbReference>
<keyword evidence="1 2" id="KW-0812">Transmembrane</keyword>
<dbReference type="EMBL" id="CATOUU010000653">
    <property type="protein sequence ID" value="CAI9937915.1"/>
    <property type="molecule type" value="Genomic_DNA"/>
</dbReference>
<evidence type="ECO:0000313" key="2">
    <source>
        <dbReference type="EMBL" id="CAI9937915.1"/>
    </source>
</evidence>
<organism evidence="2">
    <name type="scientific">Hexamita inflata</name>
    <dbReference type="NCBI Taxonomy" id="28002"/>
    <lineage>
        <taxon>Eukaryota</taxon>
        <taxon>Metamonada</taxon>
        <taxon>Diplomonadida</taxon>
        <taxon>Hexamitidae</taxon>
        <taxon>Hexamitinae</taxon>
        <taxon>Hexamita</taxon>
    </lineage>
</organism>
<feature type="transmembrane region" description="Helical" evidence="1">
    <location>
        <begin position="67"/>
        <end position="86"/>
    </location>
</feature>
<sequence length="304" mass="35424">MGYEQCLKVCPKQVCDIIPSCYKKSRYSQPMLISFTAIEFIIALFQIVLFCMYLINGRRNKQAKQHLKIFITSFFALATRSIWYFMSQYYYHADLPVISEQVLNGISLTCIYLQQSFYVQTWLRVVLMLSHMKGEKYVKIFFPILDSSIAITCIVILSLRMSHGKEKDDGYYSTFTLVVAGFNIGIGLIFIVMGTIIFFKLKQYYSFCSKAVQSFVIVAVLFLCITFMRFITLILKDITGEFMQQNQFGILAYFLPDFVSTFIINFMQVTIYYSTVHQKKKKYLGMQEQSEELDELIIEKVVPI</sequence>
<gene>
    <name evidence="3" type="ORF">HINF_LOCUS24326</name>
    <name evidence="2" type="ORF">HINF_LOCUS25560</name>
</gene>
<comment type="caution">
    <text evidence="2">The sequence shown here is derived from an EMBL/GenBank/DDBJ whole genome shotgun (WGS) entry which is preliminary data.</text>
</comment>
<feature type="transmembrane region" description="Helical" evidence="1">
    <location>
        <begin position="140"/>
        <end position="159"/>
    </location>
</feature>
<dbReference type="EMBL" id="CAXDID020000071">
    <property type="protein sequence ID" value="CAL6014564.1"/>
    <property type="molecule type" value="Genomic_DNA"/>
</dbReference>
<name>A0AA86U140_9EUKA</name>
<accession>A0AA86U140</accession>
<proteinExistence type="predicted"/>
<feature type="transmembrane region" description="Helical" evidence="1">
    <location>
        <begin position="32"/>
        <end position="55"/>
    </location>
</feature>
<keyword evidence="1" id="KW-1133">Transmembrane helix</keyword>
<evidence type="ECO:0000313" key="3">
    <source>
        <dbReference type="EMBL" id="CAL6014564.1"/>
    </source>
</evidence>
<dbReference type="AlphaFoldDB" id="A0AA86U140"/>
<feature type="transmembrane region" description="Helical" evidence="1">
    <location>
        <begin position="211"/>
        <end position="231"/>
    </location>
</feature>
<keyword evidence="4" id="KW-1185">Reference proteome</keyword>
<feature type="transmembrane region" description="Helical" evidence="1">
    <location>
        <begin position="171"/>
        <end position="199"/>
    </location>
</feature>
<reference evidence="3 4" key="2">
    <citation type="submission" date="2024-07" db="EMBL/GenBank/DDBJ databases">
        <authorList>
            <person name="Akdeniz Z."/>
        </authorList>
    </citation>
    <scope>NUCLEOTIDE SEQUENCE [LARGE SCALE GENOMIC DNA]</scope>
</reference>
<evidence type="ECO:0000256" key="1">
    <source>
        <dbReference type="SAM" id="Phobius"/>
    </source>
</evidence>
<keyword evidence="1" id="KW-0472">Membrane</keyword>
<reference evidence="2" key="1">
    <citation type="submission" date="2023-06" db="EMBL/GenBank/DDBJ databases">
        <authorList>
            <person name="Kurt Z."/>
        </authorList>
    </citation>
    <scope>NUCLEOTIDE SEQUENCE</scope>
</reference>
<feature type="transmembrane region" description="Helical" evidence="1">
    <location>
        <begin position="106"/>
        <end position="128"/>
    </location>
</feature>
<feature type="transmembrane region" description="Helical" evidence="1">
    <location>
        <begin position="251"/>
        <end position="273"/>
    </location>
</feature>
<evidence type="ECO:0000313" key="4">
    <source>
        <dbReference type="Proteomes" id="UP001642409"/>
    </source>
</evidence>